<evidence type="ECO:0000313" key="2">
    <source>
        <dbReference type="Proteomes" id="UP000663722"/>
    </source>
</evidence>
<evidence type="ECO:0000313" key="1">
    <source>
        <dbReference type="EMBL" id="QTA93687.1"/>
    </source>
</evidence>
<sequence length="53" mass="6593">MLTAEEIKREINSLPEKEYVRLRKWFSEKDWDKWDKKIEQDSEHGKPDFLITR</sequence>
<dbReference type="RefSeq" id="WP_207680521.1">
    <property type="nucleotide sequence ID" value="NZ_CP061800.1"/>
</dbReference>
<proteinExistence type="predicted"/>
<dbReference type="KEGG" id="dmm:dnm_097910"/>
<name>A0A975GU54_9BACT</name>
<dbReference type="EMBL" id="CP061800">
    <property type="protein sequence ID" value="QTA93687.1"/>
    <property type="molecule type" value="Genomic_DNA"/>
</dbReference>
<keyword evidence="2" id="KW-1185">Reference proteome</keyword>
<reference evidence="1" key="1">
    <citation type="journal article" date="2021" name="Microb. Physiol.">
        <title>Proteogenomic Insights into the Physiology of Marine, Sulfate-Reducing, Filamentous Desulfonema limicola and Desulfonema magnum.</title>
        <authorList>
            <person name="Schnaars V."/>
            <person name="Wohlbrand L."/>
            <person name="Scheve S."/>
            <person name="Hinrichs C."/>
            <person name="Reinhardt R."/>
            <person name="Rabus R."/>
        </authorList>
    </citation>
    <scope>NUCLEOTIDE SEQUENCE</scope>
    <source>
        <strain evidence="1">4be13</strain>
    </source>
</reference>
<dbReference type="Proteomes" id="UP000663722">
    <property type="component" value="Chromosome"/>
</dbReference>
<accession>A0A975GU54</accession>
<dbReference type="AlphaFoldDB" id="A0A975GU54"/>
<organism evidence="1 2">
    <name type="scientific">Desulfonema magnum</name>
    <dbReference type="NCBI Taxonomy" id="45655"/>
    <lineage>
        <taxon>Bacteria</taxon>
        <taxon>Pseudomonadati</taxon>
        <taxon>Thermodesulfobacteriota</taxon>
        <taxon>Desulfobacteria</taxon>
        <taxon>Desulfobacterales</taxon>
        <taxon>Desulfococcaceae</taxon>
        <taxon>Desulfonema</taxon>
    </lineage>
</organism>
<gene>
    <name evidence="1" type="ORF">dnm_097910</name>
</gene>
<protein>
    <submittedName>
        <fullName evidence="1">Uncharacterized protein</fullName>
    </submittedName>
</protein>